<evidence type="ECO:0000313" key="2">
    <source>
        <dbReference type="EMBL" id="TGN76413.1"/>
    </source>
</evidence>
<keyword evidence="3" id="KW-1185">Reference proteome</keyword>
<dbReference type="SUPFAM" id="SSF141571">
    <property type="entry name" value="Pentapeptide repeat-like"/>
    <property type="match status" value="1"/>
</dbReference>
<accession>A0A4Z1D478</accession>
<comment type="caution">
    <text evidence="2">The sequence shown here is derived from an EMBL/GenBank/DDBJ whole genome shotgun (WGS) entry which is preliminary data.</text>
</comment>
<protein>
    <submittedName>
        <fullName evidence="2">NACHT domain-containing protein</fullName>
    </submittedName>
</protein>
<organism evidence="2 3">
    <name type="scientific">Streptomyces bauhiniae</name>
    <dbReference type="NCBI Taxonomy" id="2340725"/>
    <lineage>
        <taxon>Bacteria</taxon>
        <taxon>Bacillati</taxon>
        <taxon>Actinomycetota</taxon>
        <taxon>Actinomycetes</taxon>
        <taxon>Kitasatosporales</taxon>
        <taxon>Streptomycetaceae</taxon>
        <taxon>Streptomyces</taxon>
    </lineage>
</organism>
<sequence>MPVAEIVTAAFGIAGKVAAKPAADAALRKELTVKALKKLHLDPHVPPQDFDTLYAYTLIEYGVGCSVSVPALFRDEYVIEAFRRSFEAGDWDRLRAEVANAVERGRETAEFGHLDHNFAETHVDGFVTAFQGLVDRSRAPHETRMERKLDELLERVSHTRDEEEIHRARTEPGRAELSPAARLMRDVSDWFVAVGYEIRRTWEADHDTVALLVDVPQRRPGRFDRTVMLCVEGELAPHHINLLDQLVTDEGAREGWGLAQMRVSNAARQRVEGSGDRLFCYTFDELVELEADFEPYIAWVEQEVRRRGIDTRYVPLSCQKDEIDPATQQPLDTSVYGWREGGLDHYVAGWLEDPAKKHLSLLGEFGMGKSWFALHLAGEMARGWQDARRKGLPRPRIPLLIPLRDYAKQTSVEALLSEFFFNKHKINLRSYDVFRVLNRMGRLLLVFDGFDEMAARADRNTMVDNFWELANAVEPGAKVLLSSRTEHFPDAQEARDLFSAKVAASASVVGKDGPMFEIVELVPFDDEQIERMLSHTSLTADQVRTVMTHEDVRDLMRRPVMSELVIDALPEIERGAQIDLARIYLYAIQRKMDRDIKMERTFTSRGDKLFFLCEVAWEMLSSNRLTLNYRDFPDRLRECFGPAVQRAKDLDYWAQDMRNQGMLVRNAEGDYGPSHKSLLEFLVAFKFAAELGLLDADFLRLIPGAGDPNGEYSTWSSYFAARGTDGALPVLGTFMAEPQANLGRGFGSLRRNEVVYRFLGAMVGQHPQCKERLLDIAVDTRDADDEDDLGSLAGNCLSLLVAAGESLENVSLAGVDLAGFAPSWLARQVSMTGADLDGANLRQAELENVDLAGANLANARLPLSILTDAHVLHGGLAHAGAVMAGANGEVSHWPDGRVDVEPLKFSVDMEREDGSLECDLLPWGDSAWLLRDRTGGRCIDVRTGQVGERVSPSKGALLRWEGRLTSADWDFTNGELRIADCATGELVATLPVPTVAEGILVGFVRWEGITMLQHEDDRLRYMLFEPAMPTMWRTLYESPLVEVANPTYIVSSSSLLMIQAGRAVVAVDFVASHAEMNAPGLAVPCPTEDRKRLYANGRGFAYSAGPGLAALATDDEILVWNLHSGAEELLWSIDPVPSGFSAMWNSEDGARLVVLTQMGELTVHDFGSGEILSRTMLSSRLQGTRFSRECGLGDVTLEAITRAGGVIVD</sequence>
<dbReference type="RefSeq" id="WP_135786107.1">
    <property type="nucleotide sequence ID" value="NZ_SRRT01000004.1"/>
</dbReference>
<feature type="domain" description="NACHT" evidence="1">
    <location>
        <begin position="357"/>
        <end position="485"/>
    </location>
</feature>
<proteinExistence type="predicted"/>
<evidence type="ECO:0000313" key="3">
    <source>
        <dbReference type="Proteomes" id="UP000298159"/>
    </source>
</evidence>
<gene>
    <name evidence="2" type="ORF">E5083_14540</name>
</gene>
<dbReference type="EMBL" id="SRRT01000004">
    <property type="protein sequence ID" value="TGN76413.1"/>
    <property type="molecule type" value="Genomic_DNA"/>
</dbReference>
<dbReference type="GeneID" id="95448817"/>
<dbReference type="InterPro" id="IPR011047">
    <property type="entry name" value="Quinoprotein_ADH-like_sf"/>
</dbReference>
<dbReference type="InterPro" id="IPR001646">
    <property type="entry name" value="5peptide_repeat"/>
</dbReference>
<dbReference type="SUPFAM" id="SSF50998">
    <property type="entry name" value="Quinoprotein alcohol dehydrogenase-like"/>
    <property type="match status" value="1"/>
</dbReference>
<dbReference type="AlphaFoldDB" id="A0A4Z1D478"/>
<dbReference type="PROSITE" id="PS50837">
    <property type="entry name" value="NACHT"/>
    <property type="match status" value="1"/>
</dbReference>
<dbReference type="InterPro" id="IPR027417">
    <property type="entry name" value="P-loop_NTPase"/>
</dbReference>
<dbReference type="Pfam" id="PF05729">
    <property type="entry name" value="NACHT"/>
    <property type="match status" value="1"/>
</dbReference>
<dbReference type="InterPro" id="IPR054557">
    <property type="entry name" value="NA-iREase1_dom"/>
</dbReference>
<dbReference type="Pfam" id="PF22722">
    <property type="entry name" value="NA-iREase1"/>
    <property type="match status" value="1"/>
</dbReference>
<evidence type="ECO:0000259" key="1">
    <source>
        <dbReference type="PROSITE" id="PS50837"/>
    </source>
</evidence>
<dbReference type="Gene3D" id="3.40.50.300">
    <property type="entry name" value="P-loop containing nucleotide triphosphate hydrolases"/>
    <property type="match status" value="1"/>
</dbReference>
<dbReference type="Proteomes" id="UP000298159">
    <property type="component" value="Unassembled WGS sequence"/>
</dbReference>
<name>A0A4Z1D478_9ACTN</name>
<dbReference type="InterPro" id="IPR007111">
    <property type="entry name" value="NACHT_NTPase"/>
</dbReference>
<dbReference type="Pfam" id="PF22736">
    <property type="entry name" value="NNH5"/>
    <property type="match status" value="1"/>
</dbReference>
<dbReference type="Gene3D" id="2.160.20.80">
    <property type="entry name" value="E3 ubiquitin-protein ligase SopA"/>
    <property type="match status" value="1"/>
</dbReference>
<reference evidence="2 3" key="1">
    <citation type="submission" date="2019-04" db="EMBL/GenBank/DDBJ databases">
        <title>Streptomyces sp. nov. Bv016 isolated from bark of Buahinia variegata.</title>
        <authorList>
            <person name="Kanchanasin P."/>
            <person name="Tanasupawat S."/>
            <person name="Yuki M."/>
            <person name="Kudo T."/>
        </authorList>
    </citation>
    <scope>NUCLEOTIDE SEQUENCE [LARGE SCALE GENOMIC DNA]</scope>
    <source>
        <strain evidence="2 3">Bv016</strain>
    </source>
</reference>
<dbReference type="Pfam" id="PF00805">
    <property type="entry name" value="Pentapeptide"/>
    <property type="match status" value="1"/>
</dbReference>
<dbReference type="SUPFAM" id="SSF52540">
    <property type="entry name" value="P-loop containing nucleoside triphosphate hydrolases"/>
    <property type="match status" value="1"/>
</dbReference>
<dbReference type="InterPro" id="IPR054610">
    <property type="entry name" value="NNH"/>
</dbReference>